<organism evidence="2 3">
    <name type="scientific">Geojedonia litorea</name>
    <dbReference type="NCBI Taxonomy" id="1268269"/>
    <lineage>
        <taxon>Bacteria</taxon>
        <taxon>Pseudomonadati</taxon>
        <taxon>Bacteroidota</taxon>
        <taxon>Flavobacteriia</taxon>
        <taxon>Flavobacteriales</taxon>
        <taxon>Flavobacteriaceae</taxon>
        <taxon>Geojedonia</taxon>
    </lineage>
</organism>
<reference evidence="3" key="1">
    <citation type="journal article" date="2019" name="Int. J. Syst. Evol. Microbiol.">
        <title>The Global Catalogue of Microorganisms (GCM) 10K type strain sequencing project: providing services to taxonomists for standard genome sequencing and annotation.</title>
        <authorList>
            <consortium name="The Broad Institute Genomics Platform"/>
            <consortium name="The Broad Institute Genome Sequencing Center for Infectious Disease"/>
            <person name="Wu L."/>
            <person name="Ma J."/>
        </authorList>
    </citation>
    <scope>NUCLEOTIDE SEQUENCE [LARGE SCALE GENOMIC DNA]</scope>
    <source>
        <strain evidence="3">CCUG 63682</strain>
    </source>
</reference>
<comment type="caution">
    <text evidence="2">The sequence shown here is derived from an EMBL/GenBank/DDBJ whole genome shotgun (WGS) entry which is preliminary data.</text>
</comment>
<evidence type="ECO:0000259" key="1">
    <source>
        <dbReference type="Pfam" id="PF01370"/>
    </source>
</evidence>
<protein>
    <submittedName>
        <fullName evidence="2">NAD-dependent epimerase/dehydratase family protein</fullName>
    </submittedName>
</protein>
<accession>A0ABV9N6Z7</accession>
<dbReference type="RefSeq" id="WP_387964731.1">
    <property type="nucleotide sequence ID" value="NZ_JBHSGP010000014.1"/>
</dbReference>
<dbReference type="EMBL" id="JBHSGP010000014">
    <property type="protein sequence ID" value="MFC4723390.1"/>
    <property type="molecule type" value="Genomic_DNA"/>
</dbReference>
<feature type="domain" description="NAD-dependent epimerase/dehydratase" evidence="1">
    <location>
        <begin position="3"/>
        <end position="232"/>
    </location>
</feature>
<dbReference type="PANTHER" id="PTHR48079:SF6">
    <property type="entry name" value="NAD(P)-BINDING DOMAIN-CONTAINING PROTEIN-RELATED"/>
    <property type="match status" value="1"/>
</dbReference>
<gene>
    <name evidence="2" type="ORF">ACFO5O_13730</name>
</gene>
<name>A0ABV9N6Z7_9FLAO</name>
<dbReference type="InterPro" id="IPR051783">
    <property type="entry name" value="NAD(P)-dependent_oxidoreduct"/>
</dbReference>
<proteinExistence type="predicted"/>
<evidence type="ECO:0000313" key="2">
    <source>
        <dbReference type="EMBL" id="MFC4723390.1"/>
    </source>
</evidence>
<keyword evidence="3" id="KW-1185">Reference proteome</keyword>
<dbReference type="InterPro" id="IPR036291">
    <property type="entry name" value="NAD(P)-bd_dom_sf"/>
</dbReference>
<evidence type="ECO:0000313" key="3">
    <source>
        <dbReference type="Proteomes" id="UP001595953"/>
    </source>
</evidence>
<sequence>MKVFITGATGYVGHQLALKLASQHYSVQALVRDTSSANLPNHMNITVFEGDICDYNSILKAMKGCVYVFHTAAYTNLKCKSIDNFYNCNVVGTENILQAALELKVKKVIYTSTLSVFGPSYKEVPITEEQPRLTSYANDYELTKAMSEEAVLNYTKKGLSCVILNLTRVYGPGLSTFSNGVNKLITMIAKNDVLVVPSRFNITSNYVFIDDVIDAHLLAIQSGKSGEKYIIGGENLNYDELFKRIKSFTKSKIKILKVNYDLVKNSLFLSSKIFGLSTITPKVLDAIFTNRSASSQKAIAQLSYKITPFNKGLHQTINFLSK</sequence>
<dbReference type="Pfam" id="PF01370">
    <property type="entry name" value="Epimerase"/>
    <property type="match status" value="1"/>
</dbReference>
<dbReference type="Proteomes" id="UP001595953">
    <property type="component" value="Unassembled WGS sequence"/>
</dbReference>
<dbReference type="Gene3D" id="3.40.50.720">
    <property type="entry name" value="NAD(P)-binding Rossmann-like Domain"/>
    <property type="match status" value="1"/>
</dbReference>
<dbReference type="PANTHER" id="PTHR48079">
    <property type="entry name" value="PROTEIN YEEZ"/>
    <property type="match status" value="1"/>
</dbReference>
<dbReference type="SUPFAM" id="SSF51735">
    <property type="entry name" value="NAD(P)-binding Rossmann-fold domains"/>
    <property type="match status" value="1"/>
</dbReference>
<dbReference type="InterPro" id="IPR001509">
    <property type="entry name" value="Epimerase_deHydtase"/>
</dbReference>